<evidence type="ECO:0000259" key="1">
    <source>
        <dbReference type="Pfam" id="PF00535"/>
    </source>
</evidence>
<feature type="domain" description="Glycosyltransferase 2-like" evidence="1">
    <location>
        <begin position="166"/>
        <end position="289"/>
    </location>
</feature>
<name>A0ABZ1CD01_9BACT</name>
<sequence length="423" mass="46812">MPAACSTPALLHHLDAPASWHDLPRRVLVRGWVFAPGAAPLQAVRARVGGTLISGNVGFHRPDVKAAYPDAPDDYTGFQIAIETPRGRFPLELEALTAGGEWWSFLELEAHGKPRRRPYIFGADSPEELLAGQLALQPRHPPRPLQPEHFPAVHLAPGTSLPVVDIVTPNLNQGRWLPAAVASTAGLDGVRHTVRDGGSTDGSVEWLRESASSLHSWVSEKDDGQADAIARGLAATAGEPEDLMAWINADDHYLPGAIEFVRRYFAAHPRVDVIYGNRVMVDEDGAEVGRWHLPPHNDDVLKLYDFVPQETLFWRRRIWDQVGGIDPTFQFALDWDLLLRFQAAGARIEHLPRFLGAFRLHAAQKSSAAIGSTGQAELDALRRRTFGRDLAPSELIESSFINRYLRRSARRELAARFGLRPSL</sequence>
<dbReference type="CDD" id="cd06433">
    <property type="entry name" value="GT_2_WfgS_like"/>
    <property type="match status" value="1"/>
</dbReference>
<gene>
    <name evidence="2" type="ORF">K1X11_003705</name>
</gene>
<dbReference type="Gene3D" id="3.90.550.10">
    <property type="entry name" value="Spore Coat Polysaccharide Biosynthesis Protein SpsA, Chain A"/>
    <property type="match status" value="1"/>
</dbReference>
<dbReference type="SUPFAM" id="SSF53448">
    <property type="entry name" value="Nucleotide-diphospho-sugar transferases"/>
    <property type="match status" value="1"/>
</dbReference>
<dbReference type="PANTHER" id="PTHR43685:SF2">
    <property type="entry name" value="GLYCOSYLTRANSFERASE 2-LIKE DOMAIN-CONTAINING PROTEIN"/>
    <property type="match status" value="1"/>
</dbReference>
<organism evidence="2 3">
    <name type="scientific">Actomonas aquatica</name>
    <dbReference type="NCBI Taxonomy" id="2866162"/>
    <lineage>
        <taxon>Bacteria</taxon>
        <taxon>Pseudomonadati</taxon>
        <taxon>Verrucomicrobiota</taxon>
        <taxon>Opitutia</taxon>
        <taxon>Opitutales</taxon>
        <taxon>Opitutaceae</taxon>
        <taxon>Actomonas</taxon>
    </lineage>
</organism>
<evidence type="ECO:0000313" key="3">
    <source>
        <dbReference type="Proteomes" id="UP000738431"/>
    </source>
</evidence>
<dbReference type="EMBL" id="CP139781">
    <property type="protein sequence ID" value="WRQ88494.1"/>
    <property type="molecule type" value="Genomic_DNA"/>
</dbReference>
<dbReference type="Pfam" id="PF00535">
    <property type="entry name" value="Glycos_transf_2"/>
    <property type="match status" value="1"/>
</dbReference>
<dbReference type="RefSeq" id="WP_221032930.1">
    <property type="nucleotide sequence ID" value="NZ_CP139781.1"/>
</dbReference>
<keyword evidence="2" id="KW-0808">Transferase</keyword>
<accession>A0ABZ1CD01</accession>
<dbReference type="Proteomes" id="UP000738431">
    <property type="component" value="Chromosome"/>
</dbReference>
<protein>
    <submittedName>
        <fullName evidence="2">Glycosyltransferase family 2 protein</fullName>
        <ecNumber evidence="2">2.4.-.-</ecNumber>
    </submittedName>
</protein>
<evidence type="ECO:0000313" key="2">
    <source>
        <dbReference type="EMBL" id="WRQ88494.1"/>
    </source>
</evidence>
<dbReference type="GO" id="GO:0016757">
    <property type="term" value="F:glycosyltransferase activity"/>
    <property type="evidence" value="ECO:0007669"/>
    <property type="project" value="UniProtKB-KW"/>
</dbReference>
<proteinExistence type="predicted"/>
<dbReference type="PANTHER" id="PTHR43685">
    <property type="entry name" value="GLYCOSYLTRANSFERASE"/>
    <property type="match status" value="1"/>
</dbReference>
<dbReference type="InterPro" id="IPR001173">
    <property type="entry name" value="Glyco_trans_2-like"/>
</dbReference>
<keyword evidence="2" id="KW-0328">Glycosyltransferase</keyword>
<dbReference type="InterPro" id="IPR029044">
    <property type="entry name" value="Nucleotide-diphossugar_trans"/>
</dbReference>
<keyword evidence="3" id="KW-1185">Reference proteome</keyword>
<reference evidence="2 3" key="1">
    <citation type="submission" date="2023-12" db="EMBL/GenBank/DDBJ databases">
        <title>Description of an unclassified Opitutus bacterium of Verrucomicrobiota.</title>
        <authorList>
            <person name="Zhang D.-F."/>
        </authorList>
    </citation>
    <scope>NUCLEOTIDE SEQUENCE [LARGE SCALE GENOMIC DNA]</scope>
    <source>
        <strain evidence="2 3">WL0086</strain>
    </source>
</reference>
<dbReference type="InterPro" id="IPR050834">
    <property type="entry name" value="Glycosyltransf_2"/>
</dbReference>
<dbReference type="EC" id="2.4.-.-" evidence="2"/>